<dbReference type="Pfam" id="PF03167">
    <property type="entry name" value="UDG"/>
    <property type="match status" value="1"/>
</dbReference>
<feature type="region of interest" description="Disordered" evidence="4">
    <location>
        <begin position="1"/>
        <end position="21"/>
    </location>
</feature>
<dbReference type="RefSeq" id="WP_203921655.1">
    <property type="nucleotide sequence ID" value="NZ_BONZ01000062.1"/>
</dbReference>
<evidence type="ECO:0000313" key="6">
    <source>
        <dbReference type="EMBL" id="GIH18125.1"/>
    </source>
</evidence>
<dbReference type="PANTHER" id="PTHR12159">
    <property type="entry name" value="G/T AND G/U MISMATCH-SPECIFIC DNA GLYCOSYLASE"/>
    <property type="match status" value="1"/>
</dbReference>
<accession>A0A8J3QYI7</accession>
<keyword evidence="7" id="KW-1185">Reference proteome</keyword>
<keyword evidence="1" id="KW-0227">DNA damage</keyword>
<sequence length="200" mass="21251">MNSSSSHLAAPVLPARSAPRKSPTAAELAAAAGRTLPDVIAPDLTVLFCGINPGLLSAAVGRHFARPGNRFWPALHRGGFTDIQLHPEQQDELVNLGLGVTNVAARATARADELTAAELIDGGRILRRKVARYRPRWVAVLGIGAYRTAFGVRDAVIGAQPEPLAGARVWVLPNPSGLNAHYTLPRLSAEFAALRRAAEH</sequence>
<evidence type="ECO:0000256" key="4">
    <source>
        <dbReference type="SAM" id="MobiDB-lite"/>
    </source>
</evidence>
<comment type="caution">
    <text evidence="6">The sequence shown here is derived from an EMBL/GenBank/DDBJ whole genome shotgun (WGS) entry which is preliminary data.</text>
</comment>
<dbReference type="PANTHER" id="PTHR12159:SF9">
    <property type="entry name" value="G_T MISMATCH-SPECIFIC THYMINE DNA GLYCOSYLASE"/>
    <property type="match status" value="1"/>
</dbReference>
<evidence type="ECO:0000256" key="1">
    <source>
        <dbReference type="ARBA" id="ARBA00022763"/>
    </source>
</evidence>
<evidence type="ECO:0000256" key="3">
    <source>
        <dbReference type="ARBA" id="ARBA00023204"/>
    </source>
</evidence>
<feature type="domain" description="Uracil-DNA glycosylase-like" evidence="5">
    <location>
        <begin position="37"/>
        <end position="195"/>
    </location>
</feature>
<dbReference type="SUPFAM" id="SSF52141">
    <property type="entry name" value="Uracil-DNA glycosylase-like"/>
    <property type="match status" value="1"/>
</dbReference>
<dbReference type="InterPro" id="IPR015637">
    <property type="entry name" value="MUG/TDG"/>
</dbReference>
<dbReference type="CDD" id="cd10028">
    <property type="entry name" value="UDG-F2_TDG_MUG"/>
    <property type="match status" value="1"/>
</dbReference>
<keyword evidence="3" id="KW-0234">DNA repair</keyword>
<evidence type="ECO:0000256" key="2">
    <source>
        <dbReference type="ARBA" id="ARBA00022801"/>
    </source>
</evidence>
<evidence type="ECO:0000313" key="7">
    <source>
        <dbReference type="Proteomes" id="UP000642748"/>
    </source>
</evidence>
<proteinExistence type="predicted"/>
<protein>
    <submittedName>
        <fullName evidence="6">Mismatch-specific DNA-glycosylase</fullName>
    </submittedName>
</protein>
<dbReference type="SMART" id="SM00986">
    <property type="entry name" value="UDG"/>
    <property type="match status" value="1"/>
</dbReference>
<gene>
    <name evidence="6" type="ORF">Raf01_62970</name>
</gene>
<dbReference type="InterPro" id="IPR036895">
    <property type="entry name" value="Uracil-DNA_glycosylase-like_sf"/>
</dbReference>
<dbReference type="GO" id="GO:0008263">
    <property type="term" value="F:pyrimidine-specific mismatch base pair DNA N-glycosylase activity"/>
    <property type="evidence" value="ECO:0007669"/>
    <property type="project" value="TreeGrafter"/>
</dbReference>
<keyword evidence="2" id="KW-0378">Hydrolase</keyword>
<dbReference type="InterPro" id="IPR005122">
    <property type="entry name" value="Uracil-DNA_glycosylase-like"/>
</dbReference>
<dbReference type="NCBIfam" id="NF007570">
    <property type="entry name" value="PRK10201.1"/>
    <property type="match status" value="1"/>
</dbReference>
<dbReference type="AlphaFoldDB" id="A0A8J3QYI7"/>
<dbReference type="EMBL" id="BONZ01000062">
    <property type="protein sequence ID" value="GIH18125.1"/>
    <property type="molecule type" value="Genomic_DNA"/>
</dbReference>
<dbReference type="GO" id="GO:0004844">
    <property type="term" value="F:uracil DNA N-glycosylase activity"/>
    <property type="evidence" value="ECO:0007669"/>
    <property type="project" value="TreeGrafter"/>
</dbReference>
<organism evidence="6 7">
    <name type="scientific">Rugosimonospora africana</name>
    <dbReference type="NCBI Taxonomy" id="556532"/>
    <lineage>
        <taxon>Bacteria</taxon>
        <taxon>Bacillati</taxon>
        <taxon>Actinomycetota</taxon>
        <taxon>Actinomycetes</taxon>
        <taxon>Micromonosporales</taxon>
        <taxon>Micromonosporaceae</taxon>
        <taxon>Rugosimonospora</taxon>
    </lineage>
</organism>
<dbReference type="Gene3D" id="3.40.470.10">
    <property type="entry name" value="Uracil-DNA glycosylase-like domain"/>
    <property type="match status" value="1"/>
</dbReference>
<name>A0A8J3QYI7_9ACTN</name>
<dbReference type="SMART" id="SM00987">
    <property type="entry name" value="UreE_C"/>
    <property type="match status" value="1"/>
</dbReference>
<evidence type="ECO:0000259" key="5">
    <source>
        <dbReference type="SMART" id="SM00986"/>
    </source>
</evidence>
<dbReference type="GO" id="GO:0006285">
    <property type="term" value="P:base-excision repair, AP site formation"/>
    <property type="evidence" value="ECO:0007669"/>
    <property type="project" value="InterPro"/>
</dbReference>
<dbReference type="Proteomes" id="UP000642748">
    <property type="component" value="Unassembled WGS sequence"/>
</dbReference>
<reference evidence="6" key="1">
    <citation type="submission" date="2021-01" db="EMBL/GenBank/DDBJ databases">
        <title>Whole genome shotgun sequence of Rugosimonospora africana NBRC 104875.</title>
        <authorList>
            <person name="Komaki H."/>
            <person name="Tamura T."/>
        </authorList>
    </citation>
    <scope>NUCLEOTIDE SEQUENCE</scope>
    <source>
        <strain evidence="6">NBRC 104875</strain>
    </source>
</reference>